<organism evidence="1 2">
    <name type="scientific">Lentinula aff. lateritia</name>
    <dbReference type="NCBI Taxonomy" id="2804960"/>
    <lineage>
        <taxon>Eukaryota</taxon>
        <taxon>Fungi</taxon>
        <taxon>Dikarya</taxon>
        <taxon>Basidiomycota</taxon>
        <taxon>Agaricomycotina</taxon>
        <taxon>Agaricomycetes</taxon>
        <taxon>Agaricomycetidae</taxon>
        <taxon>Agaricales</taxon>
        <taxon>Marasmiineae</taxon>
        <taxon>Omphalotaceae</taxon>
        <taxon>Lentinula</taxon>
    </lineage>
</organism>
<name>A0ACC1TPE3_9AGAR</name>
<sequence length="121" mass="14014">ARRNYRVFVRPSVSDQRLAEFQADPQQNGPKVRNTWIDKRASTSRDMARLPWNQQLMSLMAQTAQVIAAGFEDGRFGNDPIDWLMLVYERMYRIFLSVIKSRPKARGDGTLETAPQIKTRI</sequence>
<reference evidence="1" key="1">
    <citation type="submission" date="2022-09" db="EMBL/GenBank/DDBJ databases">
        <title>A Global Phylogenomic Analysis of the Shiitake Genus Lentinula.</title>
        <authorList>
            <consortium name="DOE Joint Genome Institute"/>
            <person name="Sierra-Patev S."/>
            <person name="Min B."/>
            <person name="Naranjo-Ortiz M."/>
            <person name="Looney B."/>
            <person name="Konkel Z."/>
            <person name="Slot J.C."/>
            <person name="Sakamoto Y."/>
            <person name="Steenwyk J.L."/>
            <person name="Rokas A."/>
            <person name="Carro J."/>
            <person name="Camarero S."/>
            <person name="Ferreira P."/>
            <person name="Molpeceres G."/>
            <person name="Ruiz-Duenas F.J."/>
            <person name="Serrano A."/>
            <person name="Henrissat B."/>
            <person name="Drula E."/>
            <person name="Hughes K.W."/>
            <person name="Mata J.L."/>
            <person name="Ishikawa N.K."/>
            <person name="Vargas-Isla R."/>
            <person name="Ushijima S."/>
            <person name="Smith C.A."/>
            <person name="Ahrendt S."/>
            <person name="Andreopoulos W."/>
            <person name="He G."/>
            <person name="Labutti K."/>
            <person name="Lipzen A."/>
            <person name="Ng V."/>
            <person name="Riley R."/>
            <person name="Sandor L."/>
            <person name="Barry K."/>
            <person name="Martinez A.T."/>
            <person name="Xiao Y."/>
            <person name="Gibbons J.G."/>
            <person name="Terashima K."/>
            <person name="Grigoriev I.V."/>
            <person name="Hibbett D.S."/>
        </authorList>
    </citation>
    <scope>NUCLEOTIDE SEQUENCE</scope>
    <source>
        <strain evidence="1">TMI1499</strain>
    </source>
</reference>
<feature type="non-terminal residue" evidence="1">
    <location>
        <position position="1"/>
    </location>
</feature>
<evidence type="ECO:0000313" key="1">
    <source>
        <dbReference type="EMBL" id="KAJ3806577.1"/>
    </source>
</evidence>
<evidence type="ECO:0000313" key="2">
    <source>
        <dbReference type="Proteomes" id="UP001163835"/>
    </source>
</evidence>
<comment type="caution">
    <text evidence="1">The sequence shown here is derived from an EMBL/GenBank/DDBJ whole genome shotgun (WGS) entry which is preliminary data.</text>
</comment>
<protein>
    <submittedName>
        <fullName evidence="1">Uncharacterized protein</fullName>
    </submittedName>
</protein>
<gene>
    <name evidence="1" type="ORF">F5876DRAFT_9278</name>
</gene>
<proteinExistence type="predicted"/>
<keyword evidence="2" id="KW-1185">Reference proteome</keyword>
<dbReference type="Proteomes" id="UP001163835">
    <property type="component" value="Unassembled WGS sequence"/>
</dbReference>
<feature type="non-terminal residue" evidence="1">
    <location>
        <position position="121"/>
    </location>
</feature>
<accession>A0ACC1TPE3</accession>
<dbReference type="EMBL" id="MU795406">
    <property type="protein sequence ID" value="KAJ3806577.1"/>
    <property type="molecule type" value="Genomic_DNA"/>
</dbReference>